<dbReference type="PANTHER" id="PTHR43335">
    <property type="entry name" value="ABC TRANSPORTER, ATP-BINDING PROTEIN"/>
    <property type="match status" value="1"/>
</dbReference>
<proteinExistence type="inferred from homology"/>
<keyword evidence="2" id="KW-0813">Transport</keyword>
<dbReference type="InterPro" id="IPR003439">
    <property type="entry name" value="ABC_transporter-like_ATP-bd"/>
</dbReference>
<dbReference type="Proteomes" id="UP001251870">
    <property type="component" value="Unassembled WGS sequence"/>
</dbReference>
<evidence type="ECO:0000259" key="5">
    <source>
        <dbReference type="PROSITE" id="PS50893"/>
    </source>
</evidence>
<dbReference type="EMBL" id="JAVKGR010000015">
    <property type="protein sequence ID" value="MDR8020045.1"/>
    <property type="molecule type" value="Genomic_DNA"/>
</dbReference>
<gene>
    <name evidence="6" type="ORF">RIL96_10765</name>
</gene>
<keyword evidence="7" id="KW-1185">Reference proteome</keyword>
<dbReference type="InterPro" id="IPR017871">
    <property type="entry name" value="ABC_transporter-like_CS"/>
</dbReference>
<dbReference type="Pfam" id="PF00005">
    <property type="entry name" value="ABC_tran"/>
    <property type="match status" value="1"/>
</dbReference>
<dbReference type="SUPFAM" id="SSF52540">
    <property type="entry name" value="P-loop containing nucleoside triphosphate hydrolases"/>
    <property type="match status" value="1"/>
</dbReference>
<dbReference type="GO" id="GO:0005524">
    <property type="term" value="F:ATP binding"/>
    <property type="evidence" value="ECO:0007669"/>
    <property type="project" value="UniProtKB-KW"/>
</dbReference>
<evidence type="ECO:0000313" key="6">
    <source>
        <dbReference type="EMBL" id="MDR8020045.1"/>
    </source>
</evidence>
<protein>
    <submittedName>
        <fullName evidence="6">ATP-binding cassette domain-containing protein</fullName>
    </submittedName>
</protein>
<dbReference type="PANTHER" id="PTHR43335:SF4">
    <property type="entry name" value="ABC TRANSPORTER, ATP-BINDING PROTEIN"/>
    <property type="match status" value="1"/>
</dbReference>
<dbReference type="PROSITE" id="PS50893">
    <property type="entry name" value="ABC_TRANSPORTER_2"/>
    <property type="match status" value="1"/>
</dbReference>
<dbReference type="Gene3D" id="3.40.50.300">
    <property type="entry name" value="P-loop containing nucleotide triphosphate hydrolases"/>
    <property type="match status" value="1"/>
</dbReference>
<dbReference type="PROSITE" id="PS00211">
    <property type="entry name" value="ABC_TRANSPORTER_1"/>
    <property type="match status" value="1"/>
</dbReference>
<comment type="caution">
    <text evidence="6">The sequence shown here is derived from an EMBL/GenBank/DDBJ whole genome shotgun (WGS) entry which is preliminary data.</text>
</comment>
<dbReference type="InterPro" id="IPR003593">
    <property type="entry name" value="AAA+_ATPase"/>
</dbReference>
<evidence type="ECO:0000256" key="1">
    <source>
        <dbReference type="ARBA" id="ARBA00005417"/>
    </source>
</evidence>
<dbReference type="SMART" id="SM00382">
    <property type="entry name" value="AAA"/>
    <property type="match status" value="1"/>
</dbReference>
<name>A0ABU2DU77_9MICC</name>
<keyword evidence="3" id="KW-0547">Nucleotide-binding</keyword>
<evidence type="ECO:0000256" key="2">
    <source>
        <dbReference type="ARBA" id="ARBA00022448"/>
    </source>
</evidence>
<sequence>MSSTIVETSNLTKRYGGRTVVENLDLRIPSGSVYGFLGPNGAGKSTTMKMLLSLIQPTSGEVQIMGQPMTRATRRKLLGGIGSLIEAPPGYAHLTGAENMRLVQRMLGLNRQQVDFAVRAVRLQDQMGKKVREFSLGMKQRLGIAMALARQPRLLILDEPTNGLDPAGIEEMRTLLRRLAGDGVTVMVSSHLLGEIDKTANVLGILSGGRMIFQGSRSELMAASNPDVLITCSAPETAALTLHAFSARVTESGEVAVPGLDNRQTAGVVAALVSEKVGVYGVRRQEQTLEDVFMSLTAGGGL</sequence>
<reference evidence="6 7" key="1">
    <citation type="submission" date="2023-09" db="EMBL/GenBank/DDBJ databases">
        <title>Description of three actinobacteria isolated from air of manufacturing shop in a pharmaceutical factory.</title>
        <authorList>
            <person name="Zhang D.-F."/>
        </authorList>
    </citation>
    <scope>NUCLEOTIDE SEQUENCE [LARGE SCALE GENOMIC DNA]</scope>
    <source>
        <strain evidence="6 7">LY-0111</strain>
    </source>
</reference>
<evidence type="ECO:0000256" key="4">
    <source>
        <dbReference type="ARBA" id="ARBA00022840"/>
    </source>
</evidence>
<comment type="similarity">
    <text evidence="1">Belongs to the ABC transporter superfamily.</text>
</comment>
<dbReference type="InterPro" id="IPR027417">
    <property type="entry name" value="P-loop_NTPase"/>
</dbReference>
<dbReference type="RefSeq" id="WP_310549028.1">
    <property type="nucleotide sequence ID" value="NZ_JAVKGR010000015.1"/>
</dbReference>
<keyword evidence="4 6" id="KW-0067">ATP-binding</keyword>
<evidence type="ECO:0000313" key="7">
    <source>
        <dbReference type="Proteomes" id="UP001251870"/>
    </source>
</evidence>
<organism evidence="6 7">
    <name type="scientific">Nesterenkonia aerolata</name>
    <dbReference type="NCBI Taxonomy" id="3074079"/>
    <lineage>
        <taxon>Bacteria</taxon>
        <taxon>Bacillati</taxon>
        <taxon>Actinomycetota</taxon>
        <taxon>Actinomycetes</taxon>
        <taxon>Micrococcales</taxon>
        <taxon>Micrococcaceae</taxon>
        <taxon>Nesterenkonia</taxon>
    </lineage>
</organism>
<feature type="domain" description="ABC transporter" evidence="5">
    <location>
        <begin position="6"/>
        <end position="233"/>
    </location>
</feature>
<evidence type="ECO:0000256" key="3">
    <source>
        <dbReference type="ARBA" id="ARBA00022741"/>
    </source>
</evidence>
<accession>A0ABU2DU77</accession>